<evidence type="ECO:0000256" key="6">
    <source>
        <dbReference type="ARBA" id="ARBA00072440"/>
    </source>
</evidence>
<keyword evidence="4 11" id="KW-0833">Ubl conjugation pathway</keyword>
<comment type="similarity">
    <text evidence="11">Belongs to the ubiquitin-conjugating enzyme family.</text>
</comment>
<evidence type="ECO:0000256" key="2">
    <source>
        <dbReference type="ARBA" id="ARBA00022679"/>
    </source>
</evidence>
<evidence type="ECO:0000256" key="10">
    <source>
        <dbReference type="PROSITE-ProRule" id="PRU10133"/>
    </source>
</evidence>
<dbReference type="Proteomes" id="UP000504635">
    <property type="component" value="Unplaced"/>
</dbReference>
<dbReference type="GO" id="GO:0061631">
    <property type="term" value="F:ubiquitin conjugating enzyme activity"/>
    <property type="evidence" value="ECO:0007669"/>
    <property type="project" value="UniProtKB-EC"/>
</dbReference>
<sequence>MLKQDRLSRELAKLANTETNGICVFPKDDNFSVMEAQITGPENTAYERGVFKLEIIIPEKYPFTPPSIKFLTKIYHPNIDDSGRICLDLMKMPPNGGWKPIIGIEALLIAIRMLLETPNPEDPLMVDIAEEYLRFNDKFKRKAREYTEKYAK</sequence>
<evidence type="ECO:0000256" key="7">
    <source>
        <dbReference type="ARBA" id="ARBA00076317"/>
    </source>
</evidence>
<dbReference type="EC" id="2.3.2.23" evidence="1"/>
<dbReference type="GeneID" id="115882327"/>
<keyword evidence="2" id="KW-0808">Transferase</keyword>
<evidence type="ECO:0000256" key="8">
    <source>
        <dbReference type="ARBA" id="ARBA00077509"/>
    </source>
</evidence>
<evidence type="ECO:0000256" key="4">
    <source>
        <dbReference type="ARBA" id="ARBA00022786"/>
    </source>
</evidence>
<feature type="active site" description="Glycyl thioester intermediate" evidence="10">
    <location>
        <position position="86"/>
    </location>
</feature>
<dbReference type="GO" id="GO:0005524">
    <property type="term" value="F:ATP binding"/>
    <property type="evidence" value="ECO:0007669"/>
    <property type="project" value="UniProtKB-UniRule"/>
</dbReference>
<evidence type="ECO:0000256" key="11">
    <source>
        <dbReference type="RuleBase" id="RU362109"/>
    </source>
</evidence>
<evidence type="ECO:0000259" key="12">
    <source>
        <dbReference type="PROSITE" id="PS50127"/>
    </source>
</evidence>
<dbReference type="InterPro" id="IPR023313">
    <property type="entry name" value="UBQ-conjugating_AS"/>
</dbReference>
<keyword evidence="3 11" id="KW-0547">Nucleotide-binding</keyword>
<evidence type="ECO:0000313" key="14">
    <source>
        <dbReference type="RefSeq" id="XP_030756199.1"/>
    </source>
</evidence>
<dbReference type="OrthoDB" id="9978460at2759"/>
<accession>A0A6J2XZV3</accession>
<evidence type="ECO:0000256" key="3">
    <source>
        <dbReference type="ARBA" id="ARBA00022741"/>
    </source>
</evidence>
<dbReference type="Pfam" id="PF00179">
    <property type="entry name" value="UQ_con"/>
    <property type="match status" value="1"/>
</dbReference>
<evidence type="ECO:0000256" key="5">
    <source>
        <dbReference type="ARBA" id="ARBA00022840"/>
    </source>
</evidence>
<dbReference type="InParanoid" id="A0A6J2XZV3"/>
<dbReference type="InterPro" id="IPR000608">
    <property type="entry name" value="UBC"/>
</dbReference>
<feature type="domain" description="UBC core" evidence="12">
    <location>
        <begin position="2"/>
        <end position="152"/>
    </location>
</feature>
<dbReference type="InterPro" id="IPR050113">
    <property type="entry name" value="Ub_conjugating_enzyme"/>
</dbReference>
<dbReference type="AlphaFoldDB" id="A0A6J2XZV3"/>
<dbReference type="RefSeq" id="XP_030756199.1">
    <property type="nucleotide sequence ID" value="XM_030900339.1"/>
</dbReference>
<dbReference type="PROSITE" id="PS50127">
    <property type="entry name" value="UBC_2"/>
    <property type="match status" value="1"/>
</dbReference>
<dbReference type="CDD" id="cd23805">
    <property type="entry name" value="UBCc_UBE2T"/>
    <property type="match status" value="1"/>
</dbReference>
<organism evidence="13 14">
    <name type="scientific">Sitophilus oryzae</name>
    <name type="common">Rice weevil</name>
    <name type="synonym">Curculio oryzae</name>
    <dbReference type="NCBI Taxonomy" id="7048"/>
    <lineage>
        <taxon>Eukaryota</taxon>
        <taxon>Metazoa</taxon>
        <taxon>Ecdysozoa</taxon>
        <taxon>Arthropoda</taxon>
        <taxon>Hexapoda</taxon>
        <taxon>Insecta</taxon>
        <taxon>Pterygota</taxon>
        <taxon>Neoptera</taxon>
        <taxon>Endopterygota</taxon>
        <taxon>Coleoptera</taxon>
        <taxon>Polyphaga</taxon>
        <taxon>Cucujiformia</taxon>
        <taxon>Curculionidae</taxon>
        <taxon>Dryophthorinae</taxon>
        <taxon>Sitophilus</taxon>
    </lineage>
</organism>
<dbReference type="SMART" id="SM00212">
    <property type="entry name" value="UBCc"/>
    <property type="match status" value="1"/>
</dbReference>
<gene>
    <name evidence="14" type="primary">LOC115882327</name>
</gene>
<dbReference type="Gene3D" id="3.10.110.10">
    <property type="entry name" value="Ubiquitin Conjugating Enzyme"/>
    <property type="match status" value="1"/>
</dbReference>
<evidence type="ECO:0000256" key="1">
    <source>
        <dbReference type="ARBA" id="ARBA00012486"/>
    </source>
</evidence>
<dbReference type="PROSITE" id="PS00183">
    <property type="entry name" value="UBC_1"/>
    <property type="match status" value="1"/>
</dbReference>
<protein>
    <recommendedName>
        <fullName evidence="6">Ubiquitin-conjugating enzyme E2 T</fullName>
        <ecNumber evidence="1">2.3.2.23</ecNumber>
    </recommendedName>
    <alternativeName>
        <fullName evidence="7">E2 ubiquitin-conjugating enzyme T</fullName>
    </alternativeName>
    <alternativeName>
        <fullName evidence="9">Ubiquitin carrier protein T</fullName>
    </alternativeName>
    <alternativeName>
        <fullName evidence="8">Ubiquitin-protein ligase T</fullName>
    </alternativeName>
</protein>
<reference evidence="14" key="1">
    <citation type="submission" date="2025-08" db="UniProtKB">
        <authorList>
            <consortium name="RefSeq"/>
        </authorList>
    </citation>
    <scope>IDENTIFICATION</scope>
    <source>
        <tissue evidence="14">Gonads</tissue>
    </source>
</reference>
<evidence type="ECO:0000256" key="9">
    <source>
        <dbReference type="ARBA" id="ARBA00082133"/>
    </source>
</evidence>
<dbReference type="PANTHER" id="PTHR24067">
    <property type="entry name" value="UBIQUITIN-CONJUGATING ENZYME E2"/>
    <property type="match status" value="1"/>
</dbReference>
<proteinExistence type="inferred from homology"/>
<evidence type="ECO:0000313" key="13">
    <source>
        <dbReference type="Proteomes" id="UP000504635"/>
    </source>
</evidence>
<dbReference type="FunFam" id="3.10.110.10:FF:000041">
    <property type="entry name" value="Ubiquitin-conjugating enzyme E2 T"/>
    <property type="match status" value="1"/>
</dbReference>
<keyword evidence="13" id="KW-1185">Reference proteome</keyword>
<dbReference type="SUPFAM" id="SSF54495">
    <property type="entry name" value="UBC-like"/>
    <property type="match status" value="1"/>
</dbReference>
<name>A0A6J2XZV3_SITOR</name>
<dbReference type="InterPro" id="IPR016135">
    <property type="entry name" value="UBQ-conjugating_enzyme/RWD"/>
</dbReference>
<dbReference type="KEGG" id="soy:115882327"/>
<keyword evidence="5 11" id="KW-0067">ATP-binding</keyword>